<reference evidence="1" key="1">
    <citation type="submission" date="2022-01" db="EMBL/GenBank/DDBJ databases">
        <title>Genome Sequence Resource for Two Populations of Ditylenchus destructor, the Migratory Endoparasitic Phytonematode.</title>
        <authorList>
            <person name="Zhang H."/>
            <person name="Lin R."/>
            <person name="Xie B."/>
        </authorList>
    </citation>
    <scope>NUCLEOTIDE SEQUENCE</scope>
    <source>
        <strain evidence="1">BazhouSP</strain>
    </source>
</reference>
<dbReference type="AlphaFoldDB" id="A0AAD4N896"/>
<dbReference type="Gene3D" id="1.25.10.10">
    <property type="entry name" value="Leucine-rich Repeat Variant"/>
    <property type="match status" value="1"/>
</dbReference>
<dbReference type="InterPro" id="IPR011989">
    <property type="entry name" value="ARM-like"/>
</dbReference>
<sequence length="525" mass="60103">MEVDICLRDLLNLEHVPTDVDAKFIDSFIDLYLQPLGVQSLKKLENFYRASENRSEVLLAFYIEVLRKMAQSAGATAFESKSTLNFLHDHEDVLLSSGSATLQQLVFGLLADMETLEMPLPFKFDLPTKIHSILAAERTNIYVRRAAENLAMLRLENMRKRKEDSTFLVWNLAESVLEADYPIVLDSISRVLLNFWSQLSAVQCDKLLAKAKNMRKIGLPFARLVAIILARSPYANMTSLPHGFCDSHTHAAIMSELIEYNRDLKKFDESELLDQLIKLAGHNFNMIAPHLKSMQFSSDKNACEFLRIYIPSLPNSRFFSNRNIGMFAVYLRKFDKDVTLLPSVLDALIERIKTSPSLLIYFADANNGANVEPSTSYTFSTVFEKCPLFRDYISTFVTKVLFKDLDEMDWEDRDSALEILDLCGFYLDCDLEQLLPQLFLLASSDENQFIRSGATKCLQNIFTRNRVVFNEDFRTKLQYLEAVENLENDSETQGNSKDFRSEIEDIIASFNHNCGMDDCVSKECY</sequence>
<keyword evidence="2" id="KW-1185">Reference proteome</keyword>
<accession>A0AAD4N896</accession>
<evidence type="ECO:0000313" key="2">
    <source>
        <dbReference type="Proteomes" id="UP001201812"/>
    </source>
</evidence>
<gene>
    <name evidence="1" type="ORF">DdX_08139</name>
</gene>
<proteinExistence type="predicted"/>
<dbReference type="InterPro" id="IPR016024">
    <property type="entry name" value="ARM-type_fold"/>
</dbReference>
<organism evidence="1 2">
    <name type="scientific">Ditylenchus destructor</name>
    <dbReference type="NCBI Taxonomy" id="166010"/>
    <lineage>
        <taxon>Eukaryota</taxon>
        <taxon>Metazoa</taxon>
        <taxon>Ecdysozoa</taxon>
        <taxon>Nematoda</taxon>
        <taxon>Chromadorea</taxon>
        <taxon>Rhabditida</taxon>
        <taxon>Tylenchina</taxon>
        <taxon>Tylenchomorpha</taxon>
        <taxon>Sphaerularioidea</taxon>
        <taxon>Anguinidae</taxon>
        <taxon>Anguininae</taxon>
        <taxon>Ditylenchus</taxon>
    </lineage>
</organism>
<name>A0AAD4N896_9BILA</name>
<protein>
    <submittedName>
        <fullName evidence="1">Uncharacterized protein</fullName>
    </submittedName>
</protein>
<dbReference type="Proteomes" id="UP001201812">
    <property type="component" value="Unassembled WGS sequence"/>
</dbReference>
<evidence type="ECO:0000313" key="1">
    <source>
        <dbReference type="EMBL" id="KAI1714870.1"/>
    </source>
</evidence>
<dbReference type="SUPFAM" id="SSF48371">
    <property type="entry name" value="ARM repeat"/>
    <property type="match status" value="1"/>
</dbReference>
<dbReference type="EMBL" id="JAKKPZ010000012">
    <property type="protein sequence ID" value="KAI1714870.1"/>
    <property type="molecule type" value="Genomic_DNA"/>
</dbReference>
<comment type="caution">
    <text evidence="1">The sequence shown here is derived from an EMBL/GenBank/DDBJ whole genome shotgun (WGS) entry which is preliminary data.</text>
</comment>